<reference evidence="1" key="1">
    <citation type="submission" date="2015-07" db="EMBL/GenBank/DDBJ databases">
        <title>Adaptation to a free-living lifestyle via gene acquisitions in the diplomonad Trepomonas sp. PC1.</title>
        <authorList>
            <person name="Xu F."/>
            <person name="Jerlstrom-Hultqvist J."/>
            <person name="Kolisko M."/>
            <person name="Simpson A.G.B."/>
            <person name="Roger A.J."/>
            <person name="Svard S.G."/>
            <person name="Andersson J.O."/>
        </authorList>
    </citation>
    <scope>NUCLEOTIDE SEQUENCE</scope>
    <source>
        <strain evidence="1">PC1</strain>
    </source>
</reference>
<evidence type="ECO:0000313" key="1">
    <source>
        <dbReference type="EMBL" id="JAP91044.1"/>
    </source>
</evidence>
<feature type="non-terminal residue" evidence="1">
    <location>
        <position position="1"/>
    </location>
</feature>
<protein>
    <submittedName>
        <fullName evidence="1">Uncharacterized protein</fullName>
    </submittedName>
</protein>
<feature type="non-terminal residue" evidence="1">
    <location>
        <position position="102"/>
    </location>
</feature>
<dbReference type="Gene3D" id="3.80.10.10">
    <property type="entry name" value="Ribonuclease Inhibitor"/>
    <property type="match status" value="1"/>
</dbReference>
<sequence>QIARDLHIAISRDNDIQPSEQQTEILYQLIHKQSQDELILRKQGLGPQTAQIISRKLEFQNLNVIDLYNNKIGDAGLPFILKCRPRKLNIGSNRLTNIGMAV</sequence>
<proteinExistence type="predicted"/>
<organism evidence="1">
    <name type="scientific">Trepomonas sp. PC1</name>
    <dbReference type="NCBI Taxonomy" id="1076344"/>
    <lineage>
        <taxon>Eukaryota</taxon>
        <taxon>Metamonada</taxon>
        <taxon>Diplomonadida</taxon>
        <taxon>Hexamitidae</taxon>
        <taxon>Hexamitinae</taxon>
        <taxon>Trepomonas</taxon>
    </lineage>
</organism>
<dbReference type="InterPro" id="IPR032675">
    <property type="entry name" value="LRR_dom_sf"/>
</dbReference>
<dbReference type="EMBL" id="GDID01005562">
    <property type="protein sequence ID" value="JAP91044.1"/>
    <property type="molecule type" value="Transcribed_RNA"/>
</dbReference>
<dbReference type="AlphaFoldDB" id="A0A146K597"/>
<gene>
    <name evidence="1" type="ORF">TPC1_17455</name>
</gene>
<name>A0A146K597_9EUKA</name>
<accession>A0A146K597</accession>
<dbReference type="SUPFAM" id="SSF52047">
    <property type="entry name" value="RNI-like"/>
    <property type="match status" value="1"/>
</dbReference>